<name>A0A7K7VB40_EUDEL</name>
<reference evidence="2 3" key="1">
    <citation type="submission" date="2019-09" db="EMBL/GenBank/DDBJ databases">
        <title>Bird 10,000 Genomes (B10K) Project - Family phase.</title>
        <authorList>
            <person name="Zhang G."/>
        </authorList>
    </citation>
    <scope>NUCLEOTIDE SEQUENCE [LARGE SCALE GENOMIC DNA]</scope>
    <source>
        <strain evidence="2">B10K-LSUMZ-16893</strain>
    </source>
</reference>
<evidence type="ECO:0000313" key="3">
    <source>
        <dbReference type="Proteomes" id="UP000533954"/>
    </source>
</evidence>
<dbReference type="InterPro" id="IPR045906">
    <property type="entry name" value="ULK4"/>
</dbReference>
<feature type="non-terminal residue" evidence="2">
    <location>
        <position position="167"/>
    </location>
</feature>
<protein>
    <submittedName>
        <fullName evidence="2">ULK4 kinase</fullName>
    </submittedName>
</protein>
<accession>A0A7K7VB40</accession>
<dbReference type="SMART" id="SM00220">
    <property type="entry name" value="S_TKc"/>
    <property type="match status" value="1"/>
</dbReference>
<dbReference type="Pfam" id="PF00069">
    <property type="entry name" value="Pkinase"/>
    <property type="match status" value="1"/>
</dbReference>
<dbReference type="Gene3D" id="3.30.200.20">
    <property type="entry name" value="Phosphorylase Kinase, domain 1"/>
    <property type="match status" value="1"/>
</dbReference>
<feature type="non-terminal residue" evidence="2">
    <location>
        <position position="1"/>
    </location>
</feature>
<dbReference type="InterPro" id="IPR011009">
    <property type="entry name" value="Kinase-like_dom_sf"/>
</dbReference>
<evidence type="ECO:0000313" key="2">
    <source>
        <dbReference type="EMBL" id="NXA38625.1"/>
    </source>
</evidence>
<sequence>VRLTHEIRHKNIVTFHEWYETSNHLWLVVELCTGGSLESVIAQDEHLPEDVVREFGVDLITGLYHIHNLGIIFCELTPAKILLEGPGTLKFSNFCLAKADGENLEEFFALIGSEEGGDGSESTPQRSLKNRCRGSLLYTAPEAIRGEDFSKSSDLWSLGCMLYEMFS</sequence>
<keyword evidence="2" id="KW-0808">Transferase</keyword>
<evidence type="ECO:0000259" key="1">
    <source>
        <dbReference type="PROSITE" id="PS50011"/>
    </source>
</evidence>
<dbReference type="Proteomes" id="UP000533954">
    <property type="component" value="Unassembled WGS sequence"/>
</dbReference>
<dbReference type="GO" id="GO:0005524">
    <property type="term" value="F:ATP binding"/>
    <property type="evidence" value="ECO:0007669"/>
    <property type="project" value="InterPro"/>
</dbReference>
<dbReference type="EMBL" id="VZSX01000079">
    <property type="protein sequence ID" value="NXA38625.1"/>
    <property type="molecule type" value="Genomic_DNA"/>
</dbReference>
<gene>
    <name evidence="2" type="primary">Ulk4_1</name>
    <name evidence="2" type="ORF">EUDELE_R03253</name>
</gene>
<dbReference type="InterPro" id="IPR000719">
    <property type="entry name" value="Prot_kinase_dom"/>
</dbReference>
<dbReference type="PANTHER" id="PTHR46240">
    <property type="entry name" value="SER/THR PROTEIN KINASE ULK4"/>
    <property type="match status" value="1"/>
</dbReference>
<dbReference type="PANTHER" id="PTHR46240:SF1">
    <property type="entry name" value="SERINE_THREONINE-PROTEIN KINASE ULK4"/>
    <property type="match status" value="1"/>
</dbReference>
<dbReference type="SUPFAM" id="SSF56112">
    <property type="entry name" value="Protein kinase-like (PK-like)"/>
    <property type="match status" value="1"/>
</dbReference>
<proteinExistence type="predicted"/>
<keyword evidence="3" id="KW-1185">Reference proteome</keyword>
<dbReference type="PROSITE" id="PS50011">
    <property type="entry name" value="PROTEIN_KINASE_DOM"/>
    <property type="match status" value="1"/>
</dbReference>
<dbReference type="Gene3D" id="1.10.510.10">
    <property type="entry name" value="Transferase(Phosphotransferase) domain 1"/>
    <property type="match status" value="1"/>
</dbReference>
<comment type="caution">
    <text evidence="2">The sequence shown here is derived from an EMBL/GenBank/DDBJ whole genome shotgun (WGS) entry which is preliminary data.</text>
</comment>
<dbReference type="GO" id="GO:0004672">
    <property type="term" value="F:protein kinase activity"/>
    <property type="evidence" value="ECO:0007669"/>
    <property type="project" value="InterPro"/>
</dbReference>
<dbReference type="AlphaFoldDB" id="A0A7K7VB40"/>
<organism evidence="2 3">
    <name type="scientific">Eudromia elegans</name>
    <name type="common">Elegant crested-tinamou</name>
    <dbReference type="NCBI Taxonomy" id="8805"/>
    <lineage>
        <taxon>Eukaryota</taxon>
        <taxon>Metazoa</taxon>
        <taxon>Chordata</taxon>
        <taxon>Craniata</taxon>
        <taxon>Vertebrata</taxon>
        <taxon>Euteleostomi</taxon>
        <taxon>Archelosauria</taxon>
        <taxon>Archosauria</taxon>
        <taxon>Dinosauria</taxon>
        <taxon>Saurischia</taxon>
        <taxon>Theropoda</taxon>
        <taxon>Coelurosauria</taxon>
        <taxon>Aves</taxon>
        <taxon>Palaeognathae</taxon>
        <taxon>Tinamiformes</taxon>
        <taxon>Tinamidae</taxon>
        <taxon>Eudromia</taxon>
    </lineage>
</organism>
<dbReference type="OrthoDB" id="24822at2759"/>
<keyword evidence="2" id="KW-0418">Kinase</keyword>
<feature type="domain" description="Protein kinase" evidence="1">
    <location>
        <begin position="1"/>
        <end position="167"/>
    </location>
</feature>